<evidence type="ECO:0000256" key="2">
    <source>
        <dbReference type="SAM" id="Coils"/>
    </source>
</evidence>
<dbReference type="SUPFAM" id="SSF111369">
    <property type="entry name" value="HlyD-like secretion proteins"/>
    <property type="match status" value="1"/>
</dbReference>
<feature type="coiled-coil region" evidence="2">
    <location>
        <begin position="92"/>
        <end position="150"/>
    </location>
</feature>
<dbReference type="Gene3D" id="2.40.30.170">
    <property type="match status" value="1"/>
</dbReference>
<sequence>MCRLLLIKMASLLCLFGVSSFAVAQQGPSGPTGVFVAPVTLTDFSDDIEALGTLKSVQNVTLASTVTELVTAVHFTDGQRVKQGDVLVEMDASEELAQLAEEQALADEARRQVARFEPLTGRGAASEVALDESRRLLKTAEARIQGVEARIAQRKVIAPFDGVVGLRNISVGALAQPGRMITTIDDDSVMQLDFSVPEVFLRTLVPGLQVNATASAFPGVSYDGELSSVNSRVDPVTRSITARALINNADRTLKPGLLMRVVLRNNPRKALVIQEEAIIHEGKQAFVIVATPDGQGHKAARTEVSLGVRRKGEIEVLAGLNDKDLVVVHGTMMARDGAPLKVQAIERNDETLQQLLDQNQQPVLEETVSQEVITEETQSSAP</sequence>
<protein>
    <submittedName>
        <fullName evidence="7">Membrane fusion protein (Multidrug efflux system)</fullName>
    </submittedName>
</protein>
<dbReference type="GO" id="GO:1990281">
    <property type="term" value="C:efflux pump complex"/>
    <property type="evidence" value="ECO:0007669"/>
    <property type="project" value="TreeGrafter"/>
</dbReference>
<dbReference type="EMBL" id="QNRT01000002">
    <property type="protein sequence ID" value="RBP51645.1"/>
    <property type="molecule type" value="Genomic_DNA"/>
</dbReference>
<dbReference type="PANTHER" id="PTHR30469:SF16">
    <property type="entry name" value="HAE1 FAMILY EFFLUX PUMP MFP COMPONENT"/>
    <property type="match status" value="1"/>
</dbReference>
<proteinExistence type="inferred from homology"/>
<name>A0A395JMJ3_9GAMM</name>
<evidence type="ECO:0000256" key="3">
    <source>
        <dbReference type="SAM" id="MobiDB-lite"/>
    </source>
</evidence>
<dbReference type="NCBIfam" id="TIGR01730">
    <property type="entry name" value="RND_mfp"/>
    <property type="match status" value="1"/>
</dbReference>
<feature type="signal peptide" evidence="4">
    <location>
        <begin position="1"/>
        <end position="24"/>
    </location>
</feature>
<accession>A0A395JMJ3</accession>
<evidence type="ECO:0000259" key="5">
    <source>
        <dbReference type="Pfam" id="PF25917"/>
    </source>
</evidence>
<comment type="similarity">
    <text evidence="1">Belongs to the membrane fusion protein (MFP) (TC 8.A.1) family.</text>
</comment>
<dbReference type="Gene3D" id="2.40.50.100">
    <property type="match status" value="1"/>
</dbReference>
<evidence type="ECO:0000256" key="1">
    <source>
        <dbReference type="ARBA" id="ARBA00009477"/>
    </source>
</evidence>
<dbReference type="InterPro" id="IPR006143">
    <property type="entry name" value="RND_pump_MFP"/>
</dbReference>
<dbReference type="AlphaFoldDB" id="A0A395JMJ3"/>
<evidence type="ECO:0000313" key="7">
    <source>
        <dbReference type="EMBL" id="RBP51645.1"/>
    </source>
</evidence>
<evidence type="ECO:0000259" key="6">
    <source>
        <dbReference type="Pfam" id="PF25954"/>
    </source>
</evidence>
<dbReference type="Gene3D" id="2.40.420.20">
    <property type="match status" value="1"/>
</dbReference>
<keyword evidence="8" id="KW-1185">Reference proteome</keyword>
<keyword evidence="2" id="KW-0175">Coiled coil</keyword>
<dbReference type="Pfam" id="PF25917">
    <property type="entry name" value="BSH_RND"/>
    <property type="match status" value="1"/>
</dbReference>
<reference evidence="7 8" key="1">
    <citation type="submission" date="2018-06" db="EMBL/GenBank/DDBJ databases">
        <title>Genomic Encyclopedia of Type Strains, Phase IV (KMG-IV): sequencing the most valuable type-strain genomes for metagenomic binning, comparative biology and taxonomic classification.</title>
        <authorList>
            <person name="Goeker M."/>
        </authorList>
    </citation>
    <scope>NUCLEOTIDE SEQUENCE [LARGE SCALE GENOMIC DNA]</scope>
    <source>
        <strain evidence="7 8">DSM 24032</strain>
    </source>
</reference>
<evidence type="ECO:0000256" key="4">
    <source>
        <dbReference type="SAM" id="SignalP"/>
    </source>
</evidence>
<dbReference type="InterPro" id="IPR058792">
    <property type="entry name" value="Beta-barrel_RND_2"/>
</dbReference>
<dbReference type="RefSeq" id="WP_113954397.1">
    <property type="nucleotide sequence ID" value="NZ_QNRT01000002.1"/>
</dbReference>
<dbReference type="InParanoid" id="A0A395JMJ3"/>
<dbReference type="Proteomes" id="UP000253083">
    <property type="component" value="Unassembled WGS sequence"/>
</dbReference>
<keyword evidence="4" id="KW-0732">Signal</keyword>
<dbReference type="InterPro" id="IPR058625">
    <property type="entry name" value="MdtA-like_BSH"/>
</dbReference>
<organism evidence="7 8">
    <name type="scientific">Arenicella xantha</name>
    <dbReference type="NCBI Taxonomy" id="644221"/>
    <lineage>
        <taxon>Bacteria</taxon>
        <taxon>Pseudomonadati</taxon>
        <taxon>Pseudomonadota</taxon>
        <taxon>Gammaproteobacteria</taxon>
        <taxon>Arenicellales</taxon>
        <taxon>Arenicellaceae</taxon>
        <taxon>Arenicella</taxon>
    </lineage>
</organism>
<evidence type="ECO:0000313" key="8">
    <source>
        <dbReference type="Proteomes" id="UP000253083"/>
    </source>
</evidence>
<dbReference type="Pfam" id="PF25954">
    <property type="entry name" value="Beta-barrel_RND_2"/>
    <property type="match status" value="1"/>
</dbReference>
<dbReference type="Gene3D" id="1.10.287.470">
    <property type="entry name" value="Helix hairpin bin"/>
    <property type="match status" value="1"/>
</dbReference>
<feature type="domain" description="CusB-like beta-barrel" evidence="6">
    <location>
        <begin position="192"/>
        <end position="265"/>
    </location>
</feature>
<comment type="caution">
    <text evidence="7">The sequence shown here is derived from an EMBL/GenBank/DDBJ whole genome shotgun (WGS) entry which is preliminary data.</text>
</comment>
<dbReference type="PANTHER" id="PTHR30469">
    <property type="entry name" value="MULTIDRUG RESISTANCE PROTEIN MDTA"/>
    <property type="match status" value="1"/>
</dbReference>
<feature type="region of interest" description="Disordered" evidence="3">
    <location>
        <begin position="359"/>
        <end position="382"/>
    </location>
</feature>
<dbReference type="OrthoDB" id="9806939at2"/>
<feature type="domain" description="Multidrug resistance protein MdtA-like barrel-sandwich hybrid" evidence="5">
    <location>
        <begin position="59"/>
        <end position="179"/>
    </location>
</feature>
<dbReference type="GO" id="GO:0015562">
    <property type="term" value="F:efflux transmembrane transporter activity"/>
    <property type="evidence" value="ECO:0007669"/>
    <property type="project" value="TreeGrafter"/>
</dbReference>
<gene>
    <name evidence="7" type="ORF">DFR28_1021077</name>
</gene>
<feature type="chain" id="PRO_5017245599" evidence="4">
    <location>
        <begin position="25"/>
        <end position="382"/>
    </location>
</feature>